<evidence type="ECO:0000313" key="8">
    <source>
        <dbReference type="Proteomes" id="UP000557392"/>
    </source>
</evidence>
<proteinExistence type="inferred from homology"/>
<dbReference type="GO" id="GO:0003700">
    <property type="term" value="F:DNA-binding transcription factor activity"/>
    <property type="evidence" value="ECO:0007669"/>
    <property type="project" value="InterPro"/>
</dbReference>
<organism evidence="7 8">
    <name type="scientific">Sphingomonas kyeonggiensis</name>
    <dbReference type="NCBI Taxonomy" id="1268553"/>
    <lineage>
        <taxon>Bacteria</taxon>
        <taxon>Pseudomonadati</taxon>
        <taxon>Pseudomonadota</taxon>
        <taxon>Alphaproteobacteria</taxon>
        <taxon>Sphingomonadales</taxon>
        <taxon>Sphingomonadaceae</taxon>
        <taxon>Sphingomonas</taxon>
    </lineage>
</organism>
<evidence type="ECO:0000256" key="3">
    <source>
        <dbReference type="ARBA" id="ARBA00023125"/>
    </source>
</evidence>
<dbReference type="PANTHER" id="PTHR30537:SF1">
    <property type="entry name" value="HTH-TYPE TRANSCRIPTIONAL REGULATOR PGRR"/>
    <property type="match status" value="1"/>
</dbReference>
<feature type="region of interest" description="Disordered" evidence="5">
    <location>
        <begin position="304"/>
        <end position="331"/>
    </location>
</feature>
<name>A0A7W6JS81_9SPHN</name>
<dbReference type="InterPro" id="IPR000847">
    <property type="entry name" value="LysR_HTH_N"/>
</dbReference>
<dbReference type="PRINTS" id="PR00039">
    <property type="entry name" value="HTHLYSR"/>
</dbReference>
<dbReference type="EMBL" id="JACIEH010000002">
    <property type="protein sequence ID" value="MBB4098639.1"/>
    <property type="molecule type" value="Genomic_DNA"/>
</dbReference>
<keyword evidence="8" id="KW-1185">Reference proteome</keyword>
<dbReference type="RefSeq" id="WP_246426033.1">
    <property type="nucleotide sequence ID" value="NZ_JACIEH010000002.1"/>
</dbReference>
<dbReference type="InterPro" id="IPR005119">
    <property type="entry name" value="LysR_subst-bd"/>
</dbReference>
<dbReference type="InterPro" id="IPR036390">
    <property type="entry name" value="WH_DNA-bd_sf"/>
</dbReference>
<dbReference type="PANTHER" id="PTHR30537">
    <property type="entry name" value="HTH-TYPE TRANSCRIPTIONAL REGULATOR"/>
    <property type="match status" value="1"/>
</dbReference>
<dbReference type="InterPro" id="IPR058163">
    <property type="entry name" value="LysR-type_TF_proteobact-type"/>
</dbReference>
<keyword evidence="4" id="KW-0804">Transcription</keyword>
<dbReference type="FunFam" id="1.10.10.10:FF:000001">
    <property type="entry name" value="LysR family transcriptional regulator"/>
    <property type="match status" value="1"/>
</dbReference>
<dbReference type="AlphaFoldDB" id="A0A7W6JS81"/>
<dbReference type="Proteomes" id="UP000557392">
    <property type="component" value="Unassembled WGS sequence"/>
</dbReference>
<dbReference type="SUPFAM" id="SSF53850">
    <property type="entry name" value="Periplasmic binding protein-like II"/>
    <property type="match status" value="1"/>
</dbReference>
<evidence type="ECO:0000313" key="7">
    <source>
        <dbReference type="EMBL" id="MBB4098639.1"/>
    </source>
</evidence>
<evidence type="ECO:0000256" key="5">
    <source>
        <dbReference type="SAM" id="MobiDB-lite"/>
    </source>
</evidence>
<evidence type="ECO:0000259" key="6">
    <source>
        <dbReference type="PROSITE" id="PS50931"/>
    </source>
</evidence>
<accession>A0A7W6JS81</accession>
<dbReference type="InterPro" id="IPR036388">
    <property type="entry name" value="WH-like_DNA-bd_sf"/>
</dbReference>
<gene>
    <name evidence="7" type="ORF">GGR46_002203</name>
</gene>
<comment type="similarity">
    <text evidence="1">Belongs to the LysR transcriptional regulatory family.</text>
</comment>
<sequence>MRQDSTIGRNGIGELMAAIQVAERRSFRAAAEYLGISPTALSSNIRALEDRLGVRLFNRTTRSVSLTAAGAEFIARVAPALAEIERAAAEAGSHGGAPSGLLRINSSVTGAHQVLAPVLRDFTRRYPLVSIALTTETRLVDIVLNGCDAGVRLEESVPADMVAVPLPFGLDFCVVAAPAYLREHPAPVVPADLLHHRCIRSVLPGGGIYRWEFERGGEALALDVPGNVTLDNQLLLLKAAIEGMGIAYLARSVCSDAIAAGRLSLLLEPWMPKSSRLCLYYPHNRNTSPALRALVDTIRAAAPEGSEERRVAAPVEAIAEQPEDGNAERPG</sequence>
<evidence type="ECO:0000256" key="1">
    <source>
        <dbReference type="ARBA" id="ARBA00009437"/>
    </source>
</evidence>
<dbReference type="Pfam" id="PF03466">
    <property type="entry name" value="LysR_substrate"/>
    <property type="match status" value="1"/>
</dbReference>
<evidence type="ECO:0000256" key="4">
    <source>
        <dbReference type="ARBA" id="ARBA00023163"/>
    </source>
</evidence>
<reference evidence="7 8" key="1">
    <citation type="submission" date="2020-08" db="EMBL/GenBank/DDBJ databases">
        <title>Genomic Encyclopedia of Type Strains, Phase IV (KMG-IV): sequencing the most valuable type-strain genomes for metagenomic binning, comparative biology and taxonomic classification.</title>
        <authorList>
            <person name="Goeker M."/>
        </authorList>
    </citation>
    <scope>NUCLEOTIDE SEQUENCE [LARGE SCALE GENOMIC DNA]</scope>
    <source>
        <strain evidence="7 8">DSM 101806</strain>
    </source>
</reference>
<dbReference type="GO" id="GO:0006351">
    <property type="term" value="P:DNA-templated transcription"/>
    <property type="evidence" value="ECO:0007669"/>
    <property type="project" value="TreeGrafter"/>
</dbReference>
<comment type="caution">
    <text evidence="7">The sequence shown here is derived from an EMBL/GenBank/DDBJ whole genome shotgun (WGS) entry which is preliminary data.</text>
</comment>
<dbReference type="Gene3D" id="1.10.10.10">
    <property type="entry name" value="Winged helix-like DNA-binding domain superfamily/Winged helix DNA-binding domain"/>
    <property type="match status" value="1"/>
</dbReference>
<keyword evidence="2" id="KW-0805">Transcription regulation</keyword>
<evidence type="ECO:0000256" key="2">
    <source>
        <dbReference type="ARBA" id="ARBA00023015"/>
    </source>
</evidence>
<dbReference type="PROSITE" id="PS50931">
    <property type="entry name" value="HTH_LYSR"/>
    <property type="match status" value="1"/>
</dbReference>
<protein>
    <submittedName>
        <fullName evidence="7">DNA-binding transcriptional LysR family regulator</fullName>
    </submittedName>
</protein>
<dbReference type="SUPFAM" id="SSF46785">
    <property type="entry name" value="Winged helix' DNA-binding domain"/>
    <property type="match status" value="1"/>
</dbReference>
<dbReference type="Pfam" id="PF00126">
    <property type="entry name" value="HTH_1"/>
    <property type="match status" value="1"/>
</dbReference>
<keyword evidence="3 7" id="KW-0238">DNA-binding</keyword>
<dbReference type="GO" id="GO:0043565">
    <property type="term" value="F:sequence-specific DNA binding"/>
    <property type="evidence" value="ECO:0007669"/>
    <property type="project" value="TreeGrafter"/>
</dbReference>
<dbReference type="Gene3D" id="3.40.190.290">
    <property type="match status" value="1"/>
</dbReference>
<feature type="domain" description="HTH lysR-type" evidence="6">
    <location>
        <begin position="15"/>
        <end position="67"/>
    </location>
</feature>